<dbReference type="GO" id="GO:0009236">
    <property type="term" value="P:cobalamin biosynthetic process"/>
    <property type="evidence" value="ECO:0007669"/>
    <property type="project" value="UniProtKB-UniRule"/>
</dbReference>
<evidence type="ECO:0000256" key="7">
    <source>
        <dbReference type="ARBA" id="ARBA00022679"/>
    </source>
</evidence>
<comment type="function">
    <text evidence="10">Catalyzes the synthesis of alpha-ribazole-5'-phosphate from nicotinate mononucleotide (NAMN) and 5,6-dimethylbenzimidazole (DMB).</text>
</comment>
<comment type="similarity">
    <text evidence="2 10">Belongs to the CobT family.</text>
</comment>
<dbReference type="Gene3D" id="3.40.50.10210">
    <property type="match status" value="1"/>
</dbReference>
<dbReference type="RefSeq" id="WP_015557166.1">
    <property type="nucleotide sequence ID" value="NC_021038.1"/>
</dbReference>
<keyword evidence="12" id="KW-1185">Reference proteome</keyword>
<dbReference type="EC" id="2.4.2.21" evidence="3 10"/>
<dbReference type="CDD" id="cd02439">
    <property type="entry name" value="DMB-PRT_CobT"/>
    <property type="match status" value="1"/>
</dbReference>
<accession>A0AB94IZ68</accession>
<dbReference type="Proteomes" id="UP000008957">
    <property type="component" value="Chromosome"/>
</dbReference>
<evidence type="ECO:0000313" key="11">
    <source>
        <dbReference type="EMBL" id="CBL29020.1"/>
    </source>
</evidence>
<dbReference type="GO" id="GO:0008939">
    <property type="term" value="F:nicotinate-nucleotide-dimethylbenzimidazole phosphoribosyltransferase activity"/>
    <property type="evidence" value="ECO:0007669"/>
    <property type="project" value="UniProtKB-UniRule"/>
</dbReference>
<dbReference type="PANTHER" id="PTHR43463:SF1">
    <property type="entry name" value="NICOTINATE-NUCLEOTIDE--DIMETHYLBENZIMIDAZOLE PHOSPHORIBOSYLTRANSFERASE"/>
    <property type="match status" value="1"/>
</dbReference>
<keyword evidence="6 10" id="KW-0328">Glycosyltransferase</keyword>
<dbReference type="PANTHER" id="PTHR43463">
    <property type="entry name" value="NICOTINATE-NUCLEOTIDE--DIMETHYLBENZIMIDAZOLE PHOSPHORIBOSYLTRANSFERASE"/>
    <property type="match status" value="1"/>
</dbReference>
<dbReference type="InterPro" id="IPR036087">
    <property type="entry name" value="Nict_dMeBzImd_PRibTrfase_sf"/>
</dbReference>
<feature type="active site" description="Proton acceptor" evidence="10">
    <location>
        <position position="323"/>
    </location>
</feature>
<dbReference type="HAMAP" id="MF_00230">
    <property type="entry name" value="CobT"/>
    <property type="match status" value="1"/>
</dbReference>
<dbReference type="Pfam" id="PF02277">
    <property type="entry name" value="DBI_PRT"/>
    <property type="match status" value="1"/>
</dbReference>
<evidence type="ECO:0000256" key="6">
    <source>
        <dbReference type="ARBA" id="ARBA00022676"/>
    </source>
</evidence>
<comment type="catalytic activity">
    <reaction evidence="9 10">
        <text>5,6-dimethylbenzimidazole + nicotinate beta-D-ribonucleotide = alpha-ribazole 5'-phosphate + nicotinate + H(+)</text>
        <dbReference type="Rhea" id="RHEA:11196"/>
        <dbReference type="ChEBI" id="CHEBI:15378"/>
        <dbReference type="ChEBI" id="CHEBI:15890"/>
        <dbReference type="ChEBI" id="CHEBI:32544"/>
        <dbReference type="ChEBI" id="CHEBI:57502"/>
        <dbReference type="ChEBI" id="CHEBI:57918"/>
        <dbReference type="EC" id="2.4.2.21"/>
    </reaction>
</comment>
<evidence type="ECO:0000256" key="4">
    <source>
        <dbReference type="ARBA" id="ARBA00015486"/>
    </source>
</evidence>
<dbReference type="InterPro" id="IPR003200">
    <property type="entry name" value="Nict_dMeBzImd_PRibTrfase"/>
</dbReference>
<protein>
    <recommendedName>
        <fullName evidence="4 10">Nicotinate-nucleotide--dimethylbenzimidazole phosphoribosyltransferase</fullName>
        <shortName evidence="10">NN:DBI PRT</shortName>
        <ecNumber evidence="3 10">2.4.2.21</ecNumber>
    </recommendedName>
    <alternativeName>
        <fullName evidence="8 10">N(1)-alpha-phosphoribosyltransferase</fullName>
    </alternativeName>
</protein>
<evidence type="ECO:0000256" key="2">
    <source>
        <dbReference type="ARBA" id="ARBA00007110"/>
    </source>
</evidence>
<reference evidence="12" key="1">
    <citation type="submission" date="2010-03" db="EMBL/GenBank/DDBJ databases">
        <title>The genome sequence of Synergistetes sp. SGP1.</title>
        <authorList>
            <consortium name="metaHIT consortium -- http://www.metahit.eu/"/>
            <person name="Pajon A."/>
            <person name="Turner K."/>
            <person name="Parkhill J."/>
            <person name="Wade W."/>
            <person name="Vartoukian S."/>
        </authorList>
    </citation>
    <scope>NUCLEOTIDE SEQUENCE [LARGE SCALE GENOMIC DNA]</scope>
    <source>
        <strain evidence="12">SGP1</strain>
    </source>
</reference>
<evidence type="ECO:0000256" key="3">
    <source>
        <dbReference type="ARBA" id="ARBA00011991"/>
    </source>
</evidence>
<dbReference type="KEGG" id="sbr:SY1_23820"/>
<dbReference type="InterPro" id="IPR023195">
    <property type="entry name" value="Nict_dMeBzImd_PRibTrfase_N"/>
</dbReference>
<organism evidence="11 12">
    <name type="scientific">Fretibacterium fastidiosum</name>
    <dbReference type="NCBI Taxonomy" id="651822"/>
    <lineage>
        <taxon>Bacteria</taxon>
        <taxon>Thermotogati</taxon>
        <taxon>Synergistota</taxon>
        <taxon>Synergistia</taxon>
        <taxon>Synergistales</taxon>
        <taxon>Aminobacteriaceae</taxon>
        <taxon>Fretibacterium</taxon>
    </lineage>
</organism>
<comment type="pathway">
    <text evidence="1 10">Nucleoside biosynthesis; alpha-ribazole biosynthesis; alpha-ribazole from 5,6-dimethylbenzimidazole: step 1/2.</text>
</comment>
<sequence>MQEHLTIEQAVARIAPLDAAAVRAAEERQKGLLKPVGSLGELEALSIRLAGITGKVKNSIDRRVHLLFGSDHGVYDEGVSGSPQYFTRVLMEFYAADVGCGINVLCRRAGVDLRLFDLGVRDLGPTPRVDASCKLMPRGTENFARGRAMTPETARRAVEFGIECAGRAREEGYQILGAGEVGMGNTTPAAACIMAALDSRDSALVGRGGGLTDAAFETKKRVILGALDRHRPDPQDALDILSCVGGLDLAAMTGVFLGSAAYRVPAVVDGVIAIAAALLASRIAPLSREFLIASHRSVEPAYAAVAEAMGLHPLVTLGMRLGEGTGCPIAMQIVDDALTVMNEMGTFAEVSLESEYREVLKQ</sequence>
<dbReference type="AlphaFoldDB" id="A0AB94IZ68"/>
<evidence type="ECO:0000313" key="12">
    <source>
        <dbReference type="Proteomes" id="UP000008957"/>
    </source>
</evidence>
<dbReference type="EMBL" id="FP929056">
    <property type="protein sequence ID" value="CBL29020.1"/>
    <property type="molecule type" value="Genomic_DNA"/>
</dbReference>
<name>A0AB94IZ68_9BACT</name>
<dbReference type="Gene3D" id="1.10.1610.10">
    <property type="match status" value="1"/>
</dbReference>
<reference evidence="11 12" key="2">
    <citation type="submission" date="2010-03" db="EMBL/GenBank/DDBJ databases">
        <authorList>
            <person name="Pajon A."/>
        </authorList>
    </citation>
    <scope>NUCLEOTIDE SEQUENCE [LARGE SCALE GENOMIC DNA]</scope>
    <source>
        <strain evidence="11 12">SGP1</strain>
    </source>
</reference>
<evidence type="ECO:0000256" key="1">
    <source>
        <dbReference type="ARBA" id="ARBA00005049"/>
    </source>
</evidence>
<proteinExistence type="inferred from homology"/>
<evidence type="ECO:0000256" key="8">
    <source>
        <dbReference type="ARBA" id="ARBA00030686"/>
    </source>
</evidence>
<dbReference type="NCBIfam" id="TIGR03160">
    <property type="entry name" value="cobT_DBIPRT"/>
    <property type="match status" value="1"/>
</dbReference>
<keyword evidence="5 10" id="KW-0169">Cobalamin biosynthesis</keyword>
<dbReference type="NCBIfam" id="NF000996">
    <property type="entry name" value="PRK00105.1"/>
    <property type="match status" value="1"/>
</dbReference>
<keyword evidence="7 10" id="KW-0808">Transferase</keyword>
<evidence type="ECO:0000256" key="10">
    <source>
        <dbReference type="HAMAP-Rule" id="MF_00230"/>
    </source>
</evidence>
<evidence type="ECO:0000256" key="5">
    <source>
        <dbReference type="ARBA" id="ARBA00022573"/>
    </source>
</evidence>
<dbReference type="SUPFAM" id="SSF52733">
    <property type="entry name" value="Nicotinate mononucleotide:5,6-dimethylbenzimidazole phosphoribosyltransferase (CobT)"/>
    <property type="match status" value="1"/>
</dbReference>
<gene>
    <name evidence="10" type="primary">cobT</name>
    <name evidence="11" type="ORF">SY1_23820</name>
</gene>
<dbReference type="InterPro" id="IPR017846">
    <property type="entry name" value="Nict_dMeBzImd_PRibTrfase_bact"/>
</dbReference>
<evidence type="ECO:0000256" key="9">
    <source>
        <dbReference type="ARBA" id="ARBA00047340"/>
    </source>
</evidence>